<dbReference type="Pfam" id="PF01400">
    <property type="entry name" value="Astacin"/>
    <property type="match status" value="1"/>
</dbReference>
<evidence type="ECO:0000259" key="1">
    <source>
        <dbReference type="Pfam" id="PF01400"/>
    </source>
</evidence>
<gene>
    <name evidence="2" type="ORF">TELCIR_23498</name>
</gene>
<dbReference type="EMBL" id="KZ388751">
    <property type="protein sequence ID" value="PIO55119.1"/>
    <property type="molecule type" value="Genomic_DNA"/>
</dbReference>
<dbReference type="GO" id="GO:0006508">
    <property type="term" value="P:proteolysis"/>
    <property type="evidence" value="ECO:0007669"/>
    <property type="project" value="InterPro"/>
</dbReference>
<dbReference type="GO" id="GO:0004222">
    <property type="term" value="F:metalloendopeptidase activity"/>
    <property type="evidence" value="ECO:0007669"/>
    <property type="project" value="InterPro"/>
</dbReference>
<evidence type="ECO:0000313" key="3">
    <source>
        <dbReference type="Proteomes" id="UP000230423"/>
    </source>
</evidence>
<name>A0A2G9TAX7_TELCI</name>
<feature type="domain" description="Peptidase M12A" evidence="1">
    <location>
        <begin position="29"/>
        <end position="108"/>
    </location>
</feature>
<reference evidence="2 3" key="1">
    <citation type="submission" date="2015-09" db="EMBL/GenBank/DDBJ databases">
        <title>Draft genome of the parasitic nematode Teladorsagia circumcincta isolate WARC Sus (inbred).</title>
        <authorList>
            <person name="Mitreva M."/>
        </authorList>
    </citation>
    <scope>NUCLEOTIDE SEQUENCE [LARGE SCALE GENOMIC DNA]</scope>
    <source>
        <strain evidence="2 3">S</strain>
    </source>
</reference>
<dbReference type="InterPro" id="IPR024079">
    <property type="entry name" value="MetalloPept_cat_dom_sf"/>
</dbReference>
<dbReference type="AlphaFoldDB" id="A0A2G9TAX7"/>
<dbReference type="Gene3D" id="3.40.390.10">
    <property type="entry name" value="Collagenase (Catalytic Domain)"/>
    <property type="match status" value="1"/>
</dbReference>
<dbReference type="InterPro" id="IPR001506">
    <property type="entry name" value="Peptidase_M12A"/>
</dbReference>
<evidence type="ECO:0000313" key="2">
    <source>
        <dbReference type="EMBL" id="PIO55119.1"/>
    </source>
</evidence>
<sequence length="110" mass="12481">MHKLGEKLNKKALGTKPVLNDEQKEFLEKQKKAVELWMNNTCIDFEEDKEEKGIKRNHLECSEVLLDGGVLADDLLLVYMEHGCWAEVGRQIGLQLISLGRGCNTVSVNR</sequence>
<dbReference type="Proteomes" id="UP000230423">
    <property type="component" value="Unassembled WGS sequence"/>
</dbReference>
<keyword evidence="3" id="KW-1185">Reference proteome</keyword>
<accession>A0A2G9TAX7</accession>
<dbReference type="OrthoDB" id="291007at2759"/>
<proteinExistence type="predicted"/>
<protein>
    <recommendedName>
        <fullName evidence="1">Peptidase M12A domain-containing protein</fullName>
    </recommendedName>
</protein>
<organism evidence="2 3">
    <name type="scientific">Teladorsagia circumcincta</name>
    <name type="common">Brown stomach worm</name>
    <name type="synonym">Ostertagia circumcincta</name>
    <dbReference type="NCBI Taxonomy" id="45464"/>
    <lineage>
        <taxon>Eukaryota</taxon>
        <taxon>Metazoa</taxon>
        <taxon>Ecdysozoa</taxon>
        <taxon>Nematoda</taxon>
        <taxon>Chromadorea</taxon>
        <taxon>Rhabditida</taxon>
        <taxon>Rhabditina</taxon>
        <taxon>Rhabditomorpha</taxon>
        <taxon>Strongyloidea</taxon>
        <taxon>Trichostrongylidae</taxon>
        <taxon>Teladorsagia</taxon>
    </lineage>
</organism>